<feature type="domain" description="Phosphatidate phosphatase APP1 catalytic" evidence="2">
    <location>
        <begin position="279"/>
        <end position="426"/>
    </location>
</feature>
<protein>
    <submittedName>
        <fullName evidence="3">Phosphatidate phosphatase APP1</fullName>
    </submittedName>
</protein>
<feature type="region of interest" description="Disordered" evidence="1">
    <location>
        <begin position="156"/>
        <end position="203"/>
    </location>
</feature>
<dbReference type="Pfam" id="PF09949">
    <property type="entry name" value="APP1_cat"/>
    <property type="match status" value="1"/>
</dbReference>
<proteinExistence type="predicted"/>
<dbReference type="OrthoDB" id="2117591at2759"/>
<reference evidence="3 4" key="1">
    <citation type="submission" date="2014-02" db="EMBL/GenBank/DDBJ databases">
        <title>Single nucleus genome sequencing reveals high similarity among nuclei of an endomycorrhizal fungus.</title>
        <authorList>
            <person name="Lin K."/>
            <person name="Geurts R."/>
            <person name="Zhang Z."/>
            <person name="Limpens E."/>
            <person name="Saunders D.G."/>
            <person name="Mu D."/>
            <person name="Pang E."/>
            <person name="Cao H."/>
            <person name="Cha H."/>
            <person name="Lin T."/>
            <person name="Zhou Q."/>
            <person name="Shang Y."/>
            <person name="Li Y."/>
            <person name="Ivanov S."/>
            <person name="Sharma T."/>
            <person name="Velzen R.V."/>
            <person name="Ruijter N.D."/>
            <person name="Aanen D.K."/>
            <person name="Win J."/>
            <person name="Kamoun S."/>
            <person name="Bisseling T."/>
            <person name="Huang S."/>
        </authorList>
    </citation>
    <scope>NUCLEOTIDE SEQUENCE [LARGE SCALE GENOMIC DNA]</scope>
    <source>
        <strain evidence="4">DAOM197198w</strain>
    </source>
</reference>
<dbReference type="Proteomes" id="UP000022910">
    <property type="component" value="Unassembled WGS sequence"/>
</dbReference>
<comment type="caution">
    <text evidence="3">The sequence shown here is derived from an EMBL/GenBank/DDBJ whole genome shotgun (WGS) entry which is preliminary data.</text>
</comment>
<accession>A0A015I844</accession>
<evidence type="ECO:0000259" key="2">
    <source>
        <dbReference type="Pfam" id="PF09949"/>
    </source>
</evidence>
<sequence>MEKIHFTTKASNYIKEKVFTSIVTKKTELEINEEVKEEINELYVDTQTSISFQEHNAAEVDTLIGLQNCILIPSYASRVVNENGYSEWLVRVHGWAYGTSQSRKKKLVLGMARRVAGLNKDDEKSKLLEDRISMFLTKNLRNQRYKVQIVSLAHPSHMELDEDPDKVDTNVDDDDDCDDDNDDDDTSSNLSENTGNSTLTNCQDLHPSISITSNTGHFHNIIRIPVEIVDEWVIKAQKEGNGDGNHVRLLKLEALPESEGRRHARPSYGTVSLIEDEGISVISDIDDTIKLTGVSSGPRIALSNTFLYELCEVPGMADVYMDWYNKGASIHYVSNSPWQLFPMLKQFFHIKRFPPGSAHLKFYNDLVKSLLEEPGLTKKKYIEKIFKDFPRRKFILIGDSGEYDMEIYSKIASTYPEQVLHVFIRDVSSESLKKLSESSTKRSRSFPFISTRSSSNVPIRTKTMPPAVDTSKCNNNSNIISDIDEMLHSPETLASVTPDTLLQKFYDKVETCKALVPNSAFTLFKDSRELRENMIVNREFELLLEKQRQRPSRQNTHIDLI</sequence>
<dbReference type="AlphaFoldDB" id="A0A015I844"/>
<dbReference type="HOGENOM" id="CLU_485829_0_0_1"/>
<keyword evidence="4" id="KW-1185">Reference proteome</keyword>
<evidence type="ECO:0000256" key="1">
    <source>
        <dbReference type="SAM" id="MobiDB-lite"/>
    </source>
</evidence>
<evidence type="ECO:0000313" key="4">
    <source>
        <dbReference type="Proteomes" id="UP000022910"/>
    </source>
</evidence>
<dbReference type="EMBL" id="JEMT01028986">
    <property type="protein sequence ID" value="EXX53307.1"/>
    <property type="molecule type" value="Genomic_DNA"/>
</dbReference>
<dbReference type="InterPro" id="IPR019236">
    <property type="entry name" value="APP1_cat"/>
</dbReference>
<dbReference type="GO" id="GO:0030479">
    <property type="term" value="C:actin cortical patch"/>
    <property type="evidence" value="ECO:0007669"/>
    <property type="project" value="TreeGrafter"/>
</dbReference>
<dbReference type="PANTHER" id="PTHR28208:SF3">
    <property type="entry name" value="PHOSPHATIDATE PHOSPHATASE APP1"/>
    <property type="match status" value="1"/>
</dbReference>
<dbReference type="STRING" id="1432141.A0A015I844"/>
<dbReference type="PANTHER" id="PTHR28208">
    <property type="entry name" value="PHOSPHATIDATE PHOSPHATASE APP1"/>
    <property type="match status" value="1"/>
</dbReference>
<evidence type="ECO:0000313" key="3">
    <source>
        <dbReference type="EMBL" id="EXX53307.1"/>
    </source>
</evidence>
<feature type="compositionally biased region" description="Polar residues" evidence="1">
    <location>
        <begin position="187"/>
        <end position="203"/>
    </location>
</feature>
<dbReference type="GO" id="GO:0008195">
    <property type="term" value="F:phosphatidate phosphatase activity"/>
    <property type="evidence" value="ECO:0007669"/>
    <property type="project" value="InterPro"/>
</dbReference>
<name>A0A015I844_RHIIW</name>
<feature type="compositionally biased region" description="Acidic residues" evidence="1">
    <location>
        <begin position="160"/>
        <end position="186"/>
    </location>
</feature>
<gene>
    <name evidence="3" type="ORF">RirG_245080</name>
</gene>
<organism evidence="3 4">
    <name type="scientific">Rhizophagus irregularis (strain DAOM 197198w)</name>
    <name type="common">Glomus intraradices</name>
    <dbReference type="NCBI Taxonomy" id="1432141"/>
    <lineage>
        <taxon>Eukaryota</taxon>
        <taxon>Fungi</taxon>
        <taxon>Fungi incertae sedis</taxon>
        <taxon>Mucoromycota</taxon>
        <taxon>Glomeromycotina</taxon>
        <taxon>Glomeromycetes</taxon>
        <taxon>Glomerales</taxon>
        <taxon>Glomeraceae</taxon>
        <taxon>Rhizophagus</taxon>
    </lineage>
</organism>
<dbReference type="InterPro" id="IPR052935">
    <property type="entry name" value="Mg2+_PAP"/>
</dbReference>